<evidence type="ECO:0000313" key="4">
    <source>
        <dbReference type="Proteomes" id="UP000269396"/>
    </source>
</evidence>
<dbReference type="EMBL" id="UZAL01036914">
    <property type="protein sequence ID" value="VDP70781.1"/>
    <property type="molecule type" value="Genomic_DNA"/>
</dbReference>
<proteinExistence type="predicted"/>
<accession>A0A183PPF1</accession>
<sequence>MTLELINYRADVLTTNNDINRLLNKRLNPNFVSQQSYSSLNLNAISTTQSTSPLFTTDPMETIPLDPVRLCAGDFMTYSPASKGFMSGNIPRLDIILKINQSRNGTNINNDNNDNNSDNNSRDMKQNFRSIQHSDLGYDVQYKFVTGEKIGFHFLRETNMLIIVSIIILIFLSPNIVR</sequence>
<dbReference type="AlphaFoldDB" id="A0A183PPF1"/>
<feature type="transmembrane region" description="Helical" evidence="2">
    <location>
        <begin position="159"/>
        <end position="177"/>
    </location>
</feature>
<keyword evidence="2" id="KW-0812">Transmembrane</keyword>
<feature type="compositionally biased region" description="Low complexity" evidence="1">
    <location>
        <begin position="107"/>
        <end position="119"/>
    </location>
</feature>
<evidence type="ECO:0000313" key="3">
    <source>
        <dbReference type="EMBL" id="VDP70781.1"/>
    </source>
</evidence>
<name>A0A183PPF1_9TREM</name>
<evidence type="ECO:0000256" key="1">
    <source>
        <dbReference type="SAM" id="MobiDB-lite"/>
    </source>
</evidence>
<protein>
    <submittedName>
        <fullName evidence="3">Uncharacterized protein</fullName>
    </submittedName>
</protein>
<feature type="region of interest" description="Disordered" evidence="1">
    <location>
        <begin position="105"/>
        <end position="124"/>
    </location>
</feature>
<reference evidence="3 4" key="1">
    <citation type="submission" date="2018-11" db="EMBL/GenBank/DDBJ databases">
        <authorList>
            <consortium name="Pathogen Informatics"/>
        </authorList>
    </citation>
    <scope>NUCLEOTIDE SEQUENCE [LARGE SCALE GENOMIC DNA]</scope>
    <source>
        <strain>Denwood</strain>
        <strain evidence="4">Zambia</strain>
    </source>
</reference>
<organism evidence="3 4">
    <name type="scientific">Schistosoma mattheei</name>
    <dbReference type="NCBI Taxonomy" id="31246"/>
    <lineage>
        <taxon>Eukaryota</taxon>
        <taxon>Metazoa</taxon>
        <taxon>Spiralia</taxon>
        <taxon>Lophotrochozoa</taxon>
        <taxon>Platyhelminthes</taxon>
        <taxon>Trematoda</taxon>
        <taxon>Digenea</taxon>
        <taxon>Strigeidida</taxon>
        <taxon>Schistosomatoidea</taxon>
        <taxon>Schistosomatidae</taxon>
        <taxon>Schistosoma</taxon>
    </lineage>
</organism>
<keyword evidence="2" id="KW-0472">Membrane</keyword>
<evidence type="ECO:0000256" key="2">
    <source>
        <dbReference type="SAM" id="Phobius"/>
    </source>
</evidence>
<keyword evidence="2" id="KW-1133">Transmembrane helix</keyword>
<dbReference type="Proteomes" id="UP000269396">
    <property type="component" value="Unassembled WGS sequence"/>
</dbReference>
<gene>
    <name evidence="3" type="ORF">SMTD_LOCUS16238</name>
</gene>
<keyword evidence="4" id="KW-1185">Reference proteome</keyword>